<dbReference type="GO" id="GO:0003677">
    <property type="term" value="F:DNA binding"/>
    <property type="evidence" value="ECO:0007669"/>
    <property type="project" value="InterPro"/>
</dbReference>
<keyword evidence="4" id="KW-1185">Reference proteome</keyword>
<dbReference type="SUPFAM" id="SSF102400">
    <property type="entry name" value="DNA polymerase III chi subunit"/>
    <property type="match status" value="1"/>
</dbReference>
<dbReference type="AlphaFoldDB" id="A0A0U5F228"/>
<evidence type="ECO:0000313" key="2">
    <source>
        <dbReference type="EMBL" id="NHO38618.1"/>
    </source>
</evidence>
<dbReference type="Gene3D" id="3.40.50.10110">
    <property type="entry name" value="DNA polymerase III subunit chi"/>
    <property type="match status" value="1"/>
</dbReference>
<keyword evidence="1" id="KW-0808">Transferase</keyword>
<dbReference type="GO" id="GO:0006260">
    <property type="term" value="P:DNA replication"/>
    <property type="evidence" value="ECO:0007669"/>
    <property type="project" value="InterPro"/>
</dbReference>
<evidence type="ECO:0000313" key="3">
    <source>
        <dbReference type="Proteomes" id="UP000068250"/>
    </source>
</evidence>
<dbReference type="NCBIfam" id="NF004347">
    <property type="entry name" value="PRK05728.1-4"/>
    <property type="match status" value="1"/>
</dbReference>
<dbReference type="EC" id="2.7.7.7" evidence="1"/>
<organism evidence="1 3">
    <name type="scientific">Acetobacter ghanensis</name>
    <dbReference type="NCBI Taxonomy" id="431306"/>
    <lineage>
        <taxon>Bacteria</taxon>
        <taxon>Pseudomonadati</taxon>
        <taxon>Pseudomonadota</taxon>
        <taxon>Alphaproteobacteria</taxon>
        <taxon>Acetobacterales</taxon>
        <taxon>Acetobacteraceae</taxon>
        <taxon>Acetobacter</taxon>
    </lineage>
</organism>
<dbReference type="OrthoDB" id="9795973at2"/>
<keyword evidence="1" id="KW-0548">Nucleotidyltransferase</keyword>
<dbReference type="EMBL" id="WOTE01000001">
    <property type="protein sequence ID" value="NHO38618.1"/>
    <property type="molecule type" value="Genomic_DNA"/>
</dbReference>
<reference evidence="3" key="1">
    <citation type="submission" date="2014-09" db="EMBL/GenBank/DDBJ databases">
        <authorList>
            <person name="Illeghems K.G."/>
        </authorList>
    </citation>
    <scope>NUCLEOTIDE SEQUENCE [LARGE SCALE GENOMIC DNA]</scope>
    <source>
        <strain evidence="3">LMG 23848T</strain>
    </source>
</reference>
<sequence length="148" mass="16885">MTQIGFYHLTRTSLTEALPMLLSRTLESGQKAVVWCAGKPMLDELDKTLWQVANPSWLPHGSAGIACPDLQPIWLSMEDDVPNEARFLFLTENRNCADPARFERIFDLFDGHDETAVSAARQRWAQAQKAGHDLAYWRQEAKGWKRAR</sequence>
<dbReference type="RefSeq" id="WP_059023406.1">
    <property type="nucleotide sequence ID" value="NZ_JBNZCO010000001.1"/>
</dbReference>
<name>A0A0U5F228_9PROT</name>
<gene>
    <name evidence="1" type="primary">holC</name>
    <name evidence="1" type="ORF">AGA_1220</name>
    <name evidence="2" type="ORF">GOB80_02765</name>
</gene>
<evidence type="ECO:0000313" key="1">
    <source>
        <dbReference type="EMBL" id="CEF55183.1"/>
    </source>
</evidence>
<dbReference type="GO" id="GO:0003887">
    <property type="term" value="F:DNA-directed DNA polymerase activity"/>
    <property type="evidence" value="ECO:0007669"/>
    <property type="project" value="UniProtKB-EC"/>
</dbReference>
<dbReference type="GO" id="GO:0032298">
    <property type="term" value="P:positive regulation of DNA-templated DNA replication initiation"/>
    <property type="evidence" value="ECO:0007669"/>
    <property type="project" value="TreeGrafter"/>
</dbReference>
<dbReference type="InterPro" id="IPR036768">
    <property type="entry name" value="PolIII_chi_sf"/>
</dbReference>
<reference evidence="2 4" key="3">
    <citation type="journal article" date="2020" name="Int. J. Syst. Evol. Microbiol.">
        <title>Novel acetic acid bacteria from cider fermentations: Acetobacter conturbans sp. nov. and Acetobacter fallax sp. nov.</title>
        <authorList>
            <person name="Sombolestani A.S."/>
            <person name="Cleenwerck I."/>
            <person name="Cnockaert M."/>
            <person name="Borremans W."/>
            <person name="Wieme A.D."/>
            <person name="De Vuyst L."/>
            <person name="Vandamme P."/>
        </authorList>
    </citation>
    <scope>NUCLEOTIDE SEQUENCE [LARGE SCALE GENOMIC DNA]</scope>
    <source>
        <strain evidence="2 4">LMG 23848</strain>
    </source>
</reference>
<dbReference type="Proteomes" id="UP000657200">
    <property type="component" value="Unassembled WGS sequence"/>
</dbReference>
<dbReference type="STRING" id="431306.AGA_1220"/>
<dbReference type="InterPro" id="IPR007459">
    <property type="entry name" value="DNA_pol3_chi"/>
</dbReference>
<dbReference type="PANTHER" id="PTHR38767">
    <property type="entry name" value="DNA POLYMERASE III SUBUNIT CHI"/>
    <property type="match status" value="1"/>
</dbReference>
<accession>A0A0U5F228</accession>
<dbReference type="PANTHER" id="PTHR38767:SF1">
    <property type="entry name" value="DNA POLYMERASE III SUBUNIT CHI"/>
    <property type="match status" value="1"/>
</dbReference>
<reference evidence="1" key="2">
    <citation type="submission" date="2014-09" db="EMBL/GenBank/DDBJ databases">
        <authorList>
            <person name="Magalhaes I.L.F."/>
            <person name="Oliveira U."/>
            <person name="Santos F.R."/>
            <person name="Vidigal T.H.D.A."/>
            <person name="Brescovit A.D."/>
            <person name="Santos A.J."/>
        </authorList>
    </citation>
    <scope>NUCLEOTIDE SEQUENCE</scope>
    <source>
        <strain evidence="1">LMG 23848T</strain>
    </source>
</reference>
<protein>
    <submittedName>
        <fullName evidence="1">DNA polymerase III subunit chi</fullName>
        <ecNumber evidence="1">2.7.7.7</ecNumber>
    </submittedName>
</protein>
<dbReference type="EMBL" id="LN609302">
    <property type="protein sequence ID" value="CEF55183.1"/>
    <property type="molecule type" value="Genomic_DNA"/>
</dbReference>
<dbReference type="Proteomes" id="UP000068250">
    <property type="component" value="Chromosome I"/>
</dbReference>
<dbReference type="PATRIC" id="fig|431306.5.peg.1241"/>
<dbReference type="Pfam" id="PF04364">
    <property type="entry name" value="DNA_pol3_chi"/>
    <property type="match status" value="1"/>
</dbReference>
<proteinExistence type="predicted"/>
<evidence type="ECO:0000313" key="4">
    <source>
        <dbReference type="Proteomes" id="UP000657200"/>
    </source>
</evidence>